<feature type="domain" description="FecR protein" evidence="2">
    <location>
        <begin position="168"/>
        <end position="272"/>
    </location>
</feature>
<dbReference type="InterPro" id="IPR032508">
    <property type="entry name" value="FecR_C"/>
</dbReference>
<keyword evidence="5" id="KW-1185">Reference proteome</keyword>
<keyword evidence="1" id="KW-0472">Membrane</keyword>
<dbReference type="InterPro" id="IPR006860">
    <property type="entry name" value="FecR"/>
</dbReference>
<dbReference type="Proteomes" id="UP001597118">
    <property type="component" value="Unassembled WGS sequence"/>
</dbReference>
<dbReference type="RefSeq" id="WP_379660714.1">
    <property type="nucleotide sequence ID" value="NZ_JBHUDG010000001.1"/>
</dbReference>
<evidence type="ECO:0000259" key="3">
    <source>
        <dbReference type="Pfam" id="PF16344"/>
    </source>
</evidence>
<dbReference type="PANTHER" id="PTHR30273">
    <property type="entry name" value="PERIPLASMIC SIGNAL SENSOR AND SIGMA FACTOR ACTIVATOR FECR-RELATED"/>
    <property type="match status" value="1"/>
</dbReference>
<dbReference type="Gene3D" id="3.55.50.30">
    <property type="match status" value="1"/>
</dbReference>
<name>A0ABW4I8Q5_9SPHI</name>
<comment type="caution">
    <text evidence="4">The sequence shown here is derived from an EMBL/GenBank/DDBJ whole genome shotgun (WGS) entry which is preliminary data.</text>
</comment>
<evidence type="ECO:0000313" key="4">
    <source>
        <dbReference type="EMBL" id="MFD1628327.1"/>
    </source>
</evidence>
<feature type="transmembrane region" description="Helical" evidence="1">
    <location>
        <begin position="68"/>
        <end position="89"/>
    </location>
</feature>
<dbReference type="Gene3D" id="2.60.120.1440">
    <property type="match status" value="1"/>
</dbReference>
<dbReference type="PANTHER" id="PTHR30273:SF2">
    <property type="entry name" value="PROTEIN FECR"/>
    <property type="match status" value="1"/>
</dbReference>
<dbReference type="InterPro" id="IPR012373">
    <property type="entry name" value="Ferrdict_sens_TM"/>
</dbReference>
<organism evidence="4 5">
    <name type="scientific">Pseudopedobacter beijingensis</name>
    <dbReference type="NCBI Taxonomy" id="1207056"/>
    <lineage>
        <taxon>Bacteria</taxon>
        <taxon>Pseudomonadati</taxon>
        <taxon>Bacteroidota</taxon>
        <taxon>Sphingobacteriia</taxon>
        <taxon>Sphingobacteriales</taxon>
        <taxon>Sphingobacteriaceae</taxon>
        <taxon>Pseudopedobacter</taxon>
    </lineage>
</organism>
<evidence type="ECO:0000259" key="2">
    <source>
        <dbReference type="Pfam" id="PF04773"/>
    </source>
</evidence>
<evidence type="ECO:0000256" key="1">
    <source>
        <dbReference type="SAM" id="Phobius"/>
    </source>
</evidence>
<keyword evidence="1" id="KW-1133">Transmembrane helix</keyword>
<dbReference type="Pfam" id="PF16344">
    <property type="entry name" value="FecR_C"/>
    <property type="match status" value="1"/>
</dbReference>
<dbReference type="EMBL" id="JBHUDG010000001">
    <property type="protein sequence ID" value="MFD1628327.1"/>
    <property type="molecule type" value="Genomic_DNA"/>
</dbReference>
<proteinExistence type="predicted"/>
<evidence type="ECO:0000313" key="5">
    <source>
        <dbReference type="Proteomes" id="UP001597118"/>
    </source>
</evidence>
<protein>
    <submittedName>
        <fullName evidence="4">FecR family protein</fullName>
    </submittedName>
</protein>
<accession>A0ABW4I8Q5</accession>
<dbReference type="Pfam" id="PF04773">
    <property type="entry name" value="FecR"/>
    <property type="match status" value="1"/>
</dbReference>
<feature type="domain" description="Protein FecR C-terminal" evidence="3">
    <location>
        <begin position="319"/>
        <end position="382"/>
    </location>
</feature>
<sequence length="396" mass="44770">MKKADELLDRYHSGEATPEEKAIVESWYLKSKKGASDLKHEVLLEDYEKGRKRLHQQIGYQEKRIIKLWPRVAIAASLLMGLTIGFYFFNSKSNTEPAQEFVSGTSVKESSEVILTLANGKRINLNDDNVGQVAEEEGLNIKQTSDGQLIYTVIDGGKGDNQSNYNIIETPVGMQYTVILPDGSKIWLSSASKLRYPTHFSGKERKVELSGEAYFEVKSVYASAGKNASTKKVPFIVTSGNQTVEVLGTQFNISAYKDDAVIKTALLEGAVKVSLKDKKNISSEVFLKPGQMALNKLNNSALEINNVDVEDVLAWREGYFIFNNENIRDIMKKVSRWYGFEVEYQGDMSDVEFQGNYLRTRNLSNLLEMLEMTNKVKFKILQKNSLERRVLVIRKN</sequence>
<keyword evidence="1" id="KW-0812">Transmembrane</keyword>
<reference evidence="5" key="1">
    <citation type="journal article" date="2019" name="Int. J. Syst. Evol. Microbiol.">
        <title>The Global Catalogue of Microorganisms (GCM) 10K type strain sequencing project: providing services to taxonomists for standard genome sequencing and annotation.</title>
        <authorList>
            <consortium name="The Broad Institute Genomics Platform"/>
            <consortium name="The Broad Institute Genome Sequencing Center for Infectious Disease"/>
            <person name="Wu L."/>
            <person name="Ma J."/>
        </authorList>
    </citation>
    <scope>NUCLEOTIDE SEQUENCE [LARGE SCALE GENOMIC DNA]</scope>
    <source>
        <strain evidence="5">CCUG 53762</strain>
    </source>
</reference>
<gene>
    <name evidence="4" type="ORF">ACFSAH_00480</name>
</gene>